<organism evidence="2 3">
    <name type="scientific">Diaporthe helianthi</name>
    <dbReference type="NCBI Taxonomy" id="158607"/>
    <lineage>
        <taxon>Eukaryota</taxon>
        <taxon>Fungi</taxon>
        <taxon>Dikarya</taxon>
        <taxon>Ascomycota</taxon>
        <taxon>Pezizomycotina</taxon>
        <taxon>Sordariomycetes</taxon>
        <taxon>Sordariomycetidae</taxon>
        <taxon>Diaporthales</taxon>
        <taxon>Diaporthaceae</taxon>
        <taxon>Diaporthe</taxon>
    </lineage>
</organism>
<name>A0A2P5IBT9_DIAHE</name>
<dbReference type="InParanoid" id="A0A2P5IBT9"/>
<dbReference type="Proteomes" id="UP000094444">
    <property type="component" value="Unassembled WGS sequence"/>
</dbReference>
<keyword evidence="3" id="KW-1185">Reference proteome</keyword>
<accession>A0A2P5IBT9</accession>
<reference evidence="2" key="1">
    <citation type="submission" date="2017-09" db="EMBL/GenBank/DDBJ databases">
        <title>Polyketide synthases of a Diaporthe helianthi virulent isolate.</title>
        <authorList>
            <person name="Baroncelli R."/>
        </authorList>
    </citation>
    <scope>NUCLEOTIDE SEQUENCE [LARGE SCALE GENOMIC DNA]</scope>
    <source>
        <strain evidence="2">7/96</strain>
    </source>
</reference>
<feature type="compositionally biased region" description="Pro residues" evidence="1">
    <location>
        <begin position="1"/>
        <end position="10"/>
    </location>
</feature>
<gene>
    <name evidence="2" type="ORF">DHEL01_v201624</name>
</gene>
<sequence length="32" mass="3794">MDGPKPPPKPRNQINYHLSRFKKYLEGPTKKK</sequence>
<feature type="compositionally biased region" description="Basic and acidic residues" evidence="1">
    <location>
        <begin position="23"/>
        <end position="32"/>
    </location>
</feature>
<feature type="region of interest" description="Disordered" evidence="1">
    <location>
        <begin position="1"/>
        <end position="32"/>
    </location>
</feature>
<evidence type="ECO:0000256" key="1">
    <source>
        <dbReference type="SAM" id="MobiDB-lite"/>
    </source>
</evidence>
<comment type="caution">
    <text evidence="2">The sequence shown here is derived from an EMBL/GenBank/DDBJ whole genome shotgun (WGS) entry which is preliminary data.</text>
</comment>
<dbReference type="STRING" id="158607.A0A2P5IBT9"/>
<dbReference type="OrthoDB" id="2210at2759"/>
<dbReference type="EMBL" id="MAVT02000077">
    <property type="protein sequence ID" value="POS79982.1"/>
    <property type="molecule type" value="Genomic_DNA"/>
</dbReference>
<evidence type="ECO:0000313" key="2">
    <source>
        <dbReference type="EMBL" id="POS79982.1"/>
    </source>
</evidence>
<protein>
    <submittedName>
        <fullName evidence="2">Uncharacterized protein</fullName>
    </submittedName>
</protein>
<proteinExistence type="predicted"/>
<dbReference type="AlphaFoldDB" id="A0A2P5IBT9"/>
<evidence type="ECO:0000313" key="3">
    <source>
        <dbReference type="Proteomes" id="UP000094444"/>
    </source>
</evidence>